<evidence type="ECO:0000313" key="3">
    <source>
        <dbReference type="Proteomes" id="UP001431693"/>
    </source>
</evidence>
<gene>
    <name evidence="2" type="primary">amrA</name>
    <name evidence="2" type="ORF">QJ043_02085</name>
</gene>
<dbReference type="Gene3D" id="3.40.830.10">
    <property type="entry name" value="LigB-like"/>
    <property type="match status" value="1"/>
</dbReference>
<dbReference type="Pfam" id="PF02900">
    <property type="entry name" value="LigB"/>
    <property type="match status" value="1"/>
</dbReference>
<sequence>MAVVAAFAVPHPPLIVPEVSPGKEREIPDTVAAYQEVARRIAALRPDAVVVSSPHAPLYADYIQISDGPSAQGDFSQFGARTPRYRVRYDETLAHEIERQGVATGVATGTLGRQDPSLDHGTLIPVHFIERACAEAGTTSPEYVRLGLSGLSPLEHYRMGMAVARAAEELGRSVVYVASGDLSHKLLESGPYGFAPEAPLFEKQVVDALATGDFLGLLAIDQDLAERAAECGLRSFQMMAGALDRTTVDAELLSHEGPFGVGYAVAAYSPTGHDPSRDFGEQYRELMMRRSHERRSAEDPLVALARASIEAWVRDRHTLTGDEVDDLLDERRTPHPVRALLDVPRACFVSLKKHGQLRGCIGTLAPTQACLSDEIVANAKSASTRDPRFRPVQPDELDDLVLDVDVLGDPEPVASLDELDPRVYGVIVSTEDGRRGVLLPDLAGVDAAEEQVAIAAQKGAIDAHAEPILLQRFRVERHL</sequence>
<protein>
    <submittedName>
        <fullName evidence="2">AmmeMemoRadiSam system protein A</fullName>
    </submittedName>
</protein>
<name>A0ABT6ZIJ4_9ACTN</name>
<dbReference type="InterPro" id="IPR023473">
    <property type="entry name" value="AMMECR1"/>
</dbReference>
<dbReference type="PANTHER" id="PTHR13016:SF0">
    <property type="entry name" value="AMME SYNDROME CANDIDATE GENE 1 PROTEIN"/>
    <property type="match status" value="1"/>
</dbReference>
<keyword evidence="3" id="KW-1185">Reference proteome</keyword>
<proteinExistence type="predicted"/>
<evidence type="ECO:0000313" key="2">
    <source>
        <dbReference type="EMBL" id="MDJ1128871.1"/>
    </source>
</evidence>
<dbReference type="EMBL" id="JASJEX010000001">
    <property type="protein sequence ID" value="MDJ1128871.1"/>
    <property type="molecule type" value="Genomic_DNA"/>
</dbReference>
<dbReference type="InterPro" id="IPR004183">
    <property type="entry name" value="Xdiol_dOase_suB"/>
</dbReference>
<reference evidence="2" key="1">
    <citation type="submission" date="2023-05" db="EMBL/GenBank/DDBJ databases">
        <title>[olsenella] sp. nov., isolated from a pig farm feces dump.</title>
        <authorList>
            <person name="Chang Y.-H."/>
        </authorList>
    </citation>
    <scope>NUCLEOTIDE SEQUENCE</scope>
    <source>
        <strain evidence="2">YH-ols2217</strain>
    </source>
</reference>
<dbReference type="InterPro" id="IPR036071">
    <property type="entry name" value="AMMECR1_dom_sf"/>
</dbReference>
<accession>A0ABT6ZIJ4</accession>
<dbReference type="RefSeq" id="WP_283712510.1">
    <property type="nucleotide sequence ID" value="NZ_JASJEW010000001.1"/>
</dbReference>
<dbReference type="NCBIfam" id="TIGR04335">
    <property type="entry name" value="AmmeMemoSam_A"/>
    <property type="match status" value="1"/>
</dbReference>
<dbReference type="SUPFAM" id="SSF53213">
    <property type="entry name" value="LigB-like"/>
    <property type="match status" value="1"/>
</dbReference>
<dbReference type="PROSITE" id="PS51112">
    <property type="entry name" value="AMMECR1"/>
    <property type="match status" value="1"/>
</dbReference>
<dbReference type="InterPro" id="IPR002733">
    <property type="entry name" value="AMMECR1_domain"/>
</dbReference>
<dbReference type="Gene3D" id="3.30.700.20">
    <property type="entry name" value="Hypothetical protein ph0010, domain 1"/>
    <property type="match status" value="1"/>
</dbReference>
<dbReference type="SUPFAM" id="SSF143447">
    <property type="entry name" value="AMMECR1-like"/>
    <property type="match status" value="1"/>
</dbReference>
<organism evidence="2 3">
    <name type="scientific">Kribbibacterium absianum</name>
    <dbReference type="NCBI Taxonomy" id="3044210"/>
    <lineage>
        <taxon>Bacteria</taxon>
        <taxon>Bacillati</taxon>
        <taxon>Actinomycetota</taxon>
        <taxon>Coriobacteriia</taxon>
        <taxon>Coriobacteriales</taxon>
        <taxon>Kribbibacteriaceae</taxon>
        <taxon>Kribbibacterium</taxon>
    </lineage>
</organism>
<dbReference type="Proteomes" id="UP001431693">
    <property type="component" value="Unassembled WGS sequence"/>
</dbReference>
<dbReference type="InterPro" id="IPR027623">
    <property type="entry name" value="AmmeMemoSam_A"/>
</dbReference>
<dbReference type="PANTHER" id="PTHR13016">
    <property type="entry name" value="AMMECR1 HOMOLOG"/>
    <property type="match status" value="1"/>
</dbReference>
<dbReference type="InterPro" id="IPR027485">
    <property type="entry name" value="AMMECR1_N"/>
</dbReference>
<evidence type="ECO:0000259" key="1">
    <source>
        <dbReference type="PROSITE" id="PS51112"/>
    </source>
</evidence>
<dbReference type="CDD" id="cd07951">
    <property type="entry name" value="ED_3B_N_AMMECR1"/>
    <property type="match status" value="1"/>
</dbReference>
<feature type="domain" description="AMMECR1" evidence="1">
    <location>
        <begin position="296"/>
        <end position="479"/>
    </location>
</feature>
<dbReference type="Pfam" id="PF01871">
    <property type="entry name" value="AMMECR1"/>
    <property type="match status" value="1"/>
</dbReference>
<comment type="caution">
    <text evidence="2">The sequence shown here is derived from an EMBL/GenBank/DDBJ whole genome shotgun (WGS) entry which is preliminary data.</text>
</comment>